<sequence length="147" mass="16696">MSAFGSFDDEEFQEFAKHVNAVVSGDQLKTEVKKSVKNVGETYKRNAQANTPVKTGDLRRSWQLKGPFFSGSDITVELRNSKNYASFVENGHRQKVGQYVPVIGKRLKASWVPGQHFLQKATDQTSSQMPQLLTPIVWDMMRRLMDD</sequence>
<comment type="caution">
    <text evidence="1">The sequence shown here is derived from an EMBL/GenBank/DDBJ whole genome shotgun (WGS) entry which is preliminary data.</text>
</comment>
<dbReference type="Proteomes" id="UP000265862">
    <property type="component" value="Unassembled WGS sequence"/>
</dbReference>
<organism evidence="1 2">
    <name type="scientific">Lactobacillus bombicola</name>
    <dbReference type="NCBI Taxonomy" id="1505723"/>
    <lineage>
        <taxon>Bacteria</taxon>
        <taxon>Bacillati</taxon>
        <taxon>Bacillota</taxon>
        <taxon>Bacilli</taxon>
        <taxon>Lactobacillales</taxon>
        <taxon>Lactobacillaceae</taxon>
        <taxon>Lactobacillus</taxon>
    </lineage>
</organism>
<evidence type="ECO:0000313" key="1">
    <source>
        <dbReference type="EMBL" id="RHW53713.1"/>
    </source>
</evidence>
<accession>A0A396T389</accession>
<evidence type="ECO:0000313" key="2">
    <source>
        <dbReference type="Proteomes" id="UP000265862"/>
    </source>
</evidence>
<dbReference type="EMBL" id="QOCV01000011">
    <property type="protein sequence ID" value="RHW53713.1"/>
    <property type="molecule type" value="Genomic_DNA"/>
</dbReference>
<protein>
    <submittedName>
        <fullName evidence="1">HK97 gp10 family phage protein</fullName>
    </submittedName>
</protein>
<gene>
    <name evidence="1" type="ORF">DS835_07165</name>
</gene>
<proteinExistence type="predicted"/>
<dbReference type="RefSeq" id="WP_118898232.1">
    <property type="nucleotide sequence ID" value="NZ_QOCV01000011.1"/>
</dbReference>
<dbReference type="NCBIfam" id="TIGR01725">
    <property type="entry name" value="phge_HK97_gp10"/>
    <property type="match status" value="1"/>
</dbReference>
<dbReference type="InterPro" id="IPR010064">
    <property type="entry name" value="HK97-gp10_tail"/>
</dbReference>
<dbReference type="Pfam" id="PF04883">
    <property type="entry name" value="HK97-gp10_like"/>
    <property type="match status" value="1"/>
</dbReference>
<dbReference type="AlphaFoldDB" id="A0A396T389"/>
<name>A0A396T389_9LACO</name>
<reference evidence="1 2" key="1">
    <citation type="submission" date="2018-07" db="EMBL/GenBank/DDBJ databases">
        <title>Genome sequences of six Lactobacillus spp. isolated from bumble bee guts.</title>
        <authorList>
            <person name="Motta E.V.S."/>
            <person name="Moran N.A."/>
        </authorList>
    </citation>
    <scope>NUCLEOTIDE SEQUENCE [LARGE SCALE GENOMIC DNA]</scope>
    <source>
        <strain evidence="1 2">OCC3</strain>
    </source>
</reference>